<organism evidence="2 4">
    <name type="scientific">Medicago truncatula</name>
    <name type="common">Barrel medic</name>
    <name type="synonym">Medicago tribuloides</name>
    <dbReference type="NCBI Taxonomy" id="3880"/>
    <lineage>
        <taxon>Eukaryota</taxon>
        <taxon>Viridiplantae</taxon>
        <taxon>Streptophyta</taxon>
        <taxon>Embryophyta</taxon>
        <taxon>Tracheophyta</taxon>
        <taxon>Spermatophyta</taxon>
        <taxon>Magnoliopsida</taxon>
        <taxon>eudicotyledons</taxon>
        <taxon>Gunneridae</taxon>
        <taxon>Pentapetalae</taxon>
        <taxon>rosids</taxon>
        <taxon>fabids</taxon>
        <taxon>Fabales</taxon>
        <taxon>Fabaceae</taxon>
        <taxon>Papilionoideae</taxon>
        <taxon>50 kb inversion clade</taxon>
        <taxon>NPAAA clade</taxon>
        <taxon>Hologalegina</taxon>
        <taxon>IRL clade</taxon>
        <taxon>Trifolieae</taxon>
        <taxon>Medicago</taxon>
    </lineage>
</organism>
<evidence type="ECO:0000313" key="3">
    <source>
        <dbReference type="EnsemblPlants" id="KEH23233"/>
    </source>
</evidence>
<dbReference type="Proteomes" id="UP000002051">
    <property type="component" value="Unassembled WGS sequence"/>
</dbReference>
<reference evidence="2 4" key="2">
    <citation type="journal article" date="2014" name="BMC Genomics">
        <title>An improved genome release (version Mt4.0) for the model legume Medicago truncatula.</title>
        <authorList>
            <person name="Tang H."/>
            <person name="Krishnakumar V."/>
            <person name="Bidwell S."/>
            <person name="Rosen B."/>
            <person name="Chan A."/>
            <person name="Zhou S."/>
            <person name="Gentzbittel L."/>
            <person name="Childs K.L."/>
            <person name="Yandell M."/>
            <person name="Gundlach H."/>
            <person name="Mayer K.F."/>
            <person name="Schwartz D.C."/>
            <person name="Town C.D."/>
        </authorList>
    </citation>
    <scope>GENOME REANNOTATION</scope>
    <source>
        <strain evidence="2">A17</strain>
        <strain evidence="3 4">cv. Jemalong A17</strain>
    </source>
</reference>
<reference evidence="2 4" key="1">
    <citation type="journal article" date="2011" name="Nature">
        <title>The Medicago genome provides insight into the evolution of rhizobial symbioses.</title>
        <authorList>
            <person name="Young N.D."/>
            <person name="Debelle F."/>
            <person name="Oldroyd G.E."/>
            <person name="Geurts R."/>
            <person name="Cannon S.B."/>
            <person name="Udvardi M.K."/>
            <person name="Benedito V.A."/>
            <person name="Mayer K.F."/>
            <person name="Gouzy J."/>
            <person name="Schoof H."/>
            <person name="Van de Peer Y."/>
            <person name="Proost S."/>
            <person name="Cook D.R."/>
            <person name="Meyers B.C."/>
            <person name="Spannagl M."/>
            <person name="Cheung F."/>
            <person name="De Mita S."/>
            <person name="Krishnakumar V."/>
            <person name="Gundlach H."/>
            <person name="Zhou S."/>
            <person name="Mudge J."/>
            <person name="Bharti A.K."/>
            <person name="Murray J.D."/>
            <person name="Naoumkina M.A."/>
            <person name="Rosen B."/>
            <person name="Silverstein K.A."/>
            <person name="Tang H."/>
            <person name="Rombauts S."/>
            <person name="Zhao P.X."/>
            <person name="Zhou P."/>
            <person name="Barbe V."/>
            <person name="Bardou P."/>
            <person name="Bechner M."/>
            <person name="Bellec A."/>
            <person name="Berger A."/>
            <person name="Berges H."/>
            <person name="Bidwell S."/>
            <person name="Bisseling T."/>
            <person name="Choisne N."/>
            <person name="Couloux A."/>
            <person name="Denny R."/>
            <person name="Deshpande S."/>
            <person name="Dai X."/>
            <person name="Doyle J.J."/>
            <person name="Dudez A.M."/>
            <person name="Farmer A.D."/>
            <person name="Fouteau S."/>
            <person name="Franken C."/>
            <person name="Gibelin C."/>
            <person name="Gish J."/>
            <person name="Goldstein S."/>
            <person name="Gonzalez A.J."/>
            <person name="Green P.J."/>
            <person name="Hallab A."/>
            <person name="Hartog M."/>
            <person name="Hua A."/>
            <person name="Humphray S.J."/>
            <person name="Jeong D.H."/>
            <person name="Jing Y."/>
            <person name="Jocker A."/>
            <person name="Kenton S.M."/>
            <person name="Kim D.J."/>
            <person name="Klee K."/>
            <person name="Lai H."/>
            <person name="Lang C."/>
            <person name="Lin S."/>
            <person name="Macmil S.L."/>
            <person name="Magdelenat G."/>
            <person name="Matthews L."/>
            <person name="McCorrison J."/>
            <person name="Monaghan E.L."/>
            <person name="Mun J.H."/>
            <person name="Najar F.Z."/>
            <person name="Nicholson C."/>
            <person name="Noirot C."/>
            <person name="O'Bleness M."/>
            <person name="Paule C.R."/>
            <person name="Poulain J."/>
            <person name="Prion F."/>
            <person name="Qin B."/>
            <person name="Qu C."/>
            <person name="Retzel E.F."/>
            <person name="Riddle C."/>
            <person name="Sallet E."/>
            <person name="Samain S."/>
            <person name="Samson N."/>
            <person name="Sanders I."/>
            <person name="Saurat O."/>
            <person name="Scarpelli C."/>
            <person name="Schiex T."/>
            <person name="Segurens B."/>
            <person name="Severin A.J."/>
            <person name="Sherrier D.J."/>
            <person name="Shi R."/>
            <person name="Sims S."/>
            <person name="Singer S.R."/>
            <person name="Sinharoy S."/>
            <person name="Sterck L."/>
            <person name="Viollet A."/>
            <person name="Wang B.B."/>
            <person name="Wang K."/>
            <person name="Wang M."/>
            <person name="Wang X."/>
            <person name="Warfsmann J."/>
            <person name="Weissenbach J."/>
            <person name="White D.D."/>
            <person name="White J.D."/>
            <person name="Wiley G.B."/>
            <person name="Wincker P."/>
            <person name="Xing Y."/>
            <person name="Yang L."/>
            <person name="Yao Z."/>
            <person name="Ying F."/>
            <person name="Zhai J."/>
            <person name="Zhou L."/>
            <person name="Zuber A."/>
            <person name="Denarie J."/>
            <person name="Dixon R.A."/>
            <person name="May G.D."/>
            <person name="Schwartz D.C."/>
            <person name="Rogers J."/>
            <person name="Quetier F."/>
            <person name="Town C.D."/>
            <person name="Roe B.A."/>
        </authorList>
    </citation>
    <scope>NUCLEOTIDE SEQUENCE [LARGE SCALE GENOMIC DNA]</scope>
    <source>
        <strain evidence="2">A17</strain>
        <strain evidence="3 4">cv. Jemalong A17</strain>
    </source>
</reference>
<dbReference type="AlphaFoldDB" id="A0A072U219"/>
<protein>
    <submittedName>
        <fullName evidence="2 3">Uncharacterized protein</fullName>
    </submittedName>
</protein>
<keyword evidence="4" id="KW-1185">Reference proteome</keyword>
<gene>
    <name evidence="2" type="ordered locus">MTR_7g070647</name>
</gene>
<sequence length="84" mass="9949">MYVIRLETTLYICGTGHLKIVTLGYNYQQSWRILKKENNRRGEKREENSKNEDDEDEKSDLDVVQEKEDDNDDLDVVFDGFDLC</sequence>
<dbReference type="HOGENOM" id="CLU_2530938_0_0_1"/>
<proteinExistence type="predicted"/>
<feature type="compositionally biased region" description="Basic and acidic residues" evidence="1">
    <location>
        <begin position="38"/>
        <end position="51"/>
    </location>
</feature>
<evidence type="ECO:0000256" key="1">
    <source>
        <dbReference type="SAM" id="MobiDB-lite"/>
    </source>
</evidence>
<reference evidence="3" key="3">
    <citation type="submission" date="2015-04" db="UniProtKB">
        <authorList>
            <consortium name="EnsemblPlants"/>
        </authorList>
    </citation>
    <scope>IDENTIFICATION</scope>
    <source>
        <strain evidence="3">cv. Jemalong A17</strain>
    </source>
</reference>
<dbReference type="EMBL" id="CM001223">
    <property type="protein sequence ID" value="KEH23233.1"/>
    <property type="molecule type" value="Genomic_DNA"/>
</dbReference>
<evidence type="ECO:0000313" key="4">
    <source>
        <dbReference type="Proteomes" id="UP000002051"/>
    </source>
</evidence>
<evidence type="ECO:0000313" key="2">
    <source>
        <dbReference type="EMBL" id="KEH23233.1"/>
    </source>
</evidence>
<name>A0A072U219_MEDTR</name>
<dbReference type="EnsemblPlants" id="KEH23233">
    <property type="protein sequence ID" value="KEH23233"/>
    <property type="gene ID" value="MTR_7g070647"/>
</dbReference>
<feature type="region of interest" description="Disordered" evidence="1">
    <location>
        <begin position="38"/>
        <end position="73"/>
    </location>
</feature>
<accession>A0A072U219</accession>